<dbReference type="AlphaFoldDB" id="A0ABD1MPT4"/>
<organism evidence="1 2">
    <name type="scientific">Flemingia macrophylla</name>
    <dbReference type="NCBI Taxonomy" id="520843"/>
    <lineage>
        <taxon>Eukaryota</taxon>
        <taxon>Viridiplantae</taxon>
        <taxon>Streptophyta</taxon>
        <taxon>Embryophyta</taxon>
        <taxon>Tracheophyta</taxon>
        <taxon>Spermatophyta</taxon>
        <taxon>Magnoliopsida</taxon>
        <taxon>eudicotyledons</taxon>
        <taxon>Gunneridae</taxon>
        <taxon>Pentapetalae</taxon>
        <taxon>rosids</taxon>
        <taxon>fabids</taxon>
        <taxon>Fabales</taxon>
        <taxon>Fabaceae</taxon>
        <taxon>Papilionoideae</taxon>
        <taxon>50 kb inversion clade</taxon>
        <taxon>NPAAA clade</taxon>
        <taxon>indigoferoid/millettioid clade</taxon>
        <taxon>Phaseoleae</taxon>
        <taxon>Flemingia</taxon>
    </lineage>
</organism>
<evidence type="ECO:0000313" key="2">
    <source>
        <dbReference type="Proteomes" id="UP001603857"/>
    </source>
</evidence>
<dbReference type="Proteomes" id="UP001603857">
    <property type="component" value="Unassembled WGS sequence"/>
</dbReference>
<keyword evidence="2" id="KW-1185">Reference proteome</keyword>
<name>A0ABD1MPT4_9FABA</name>
<reference evidence="1 2" key="1">
    <citation type="submission" date="2024-08" db="EMBL/GenBank/DDBJ databases">
        <title>Insights into the chromosomal genome structure of Flemingia macrophylla.</title>
        <authorList>
            <person name="Ding Y."/>
            <person name="Zhao Y."/>
            <person name="Bi W."/>
            <person name="Wu M."/>
            <person name="Zhao G."/>
            <person name="Gong Y."/>
            <person name="Li W."/>
            <person name="Zhang P."/>
        </authorList>
    </citation>
    <scope>NUCLEOTIDE SEQUENCE [LARGE SCALE GENOMIC DNA]</scope>
    <source>
        <strain evidence="1">DYQJB</strain>
        <tissue evidence="1">Leaf</tissue>
    </source>
</reference>
<protein>
    <submittedName>
        <fullName evidence="1">Uncharacterized protein</fullName>
    </submittedName>
</protein>
<evidence type="ECO:0000313" key="1">
    <source>
        <dbReference type="EMBL" id="KAL2337793.1"/>
    </source>
</evidence>
<gene>
    <name evidence="1" type="ORF">Fmac_012239</name>
</gene>
<comment type="caution">
    <text evidence="1">The sequence shown here is derived from an EMBL/GenBank/DDBJ whole genome shotgun (WGS) entry which is preliminary data.</text>
</comment>
<dbReference type="PANTHER" id="PTHR34968">
    <property type="entry name" value="AUGMIN SUBUNIT 5"/>
    <property type="match status" value="1"/>
</dbReference>
<accession>A0ABD1MPT4</accession>
<dbReference type="InterPro" id="IPR044706">
    <property type="entry name" value="AUG5_plant"/>
</dbReference>
<dbReference type="PANTHER" id="PTHR34968:SF1">
    <property type="entry name" value="AUGMIN SUBUNIT 5"/>
    <property type="match status" value="1"/>
</dbReference>
<dbReference type="Pfam" id="PF14817">
    <property type="entry name" value="HAUS5"/>
    <property type="match status" value="1"/>
</dbReference>
<sequence>MDYAIPDAASSPSPLSPEAILEWLHKEMGYRPLGTYAADKSYLPSVDSIRRICSGNMIPVWNFLVTRTKSEKTVRNIRRNITVHGGDAKEEARAKGGARKKDRALAGEGSELDFAAKEVERLRNAVRRQRKI</sequence>
<dbReference type="EMBL" id="JBGMDY010000004">
    <property type="protein sequence ID" value="KAL2337793.1"/>
    <property type="molecule type" value="Genomic_DNA"/>
</dbReference>
<dbReference type="InterPro" id="IPR029131">
    <property type="entry name" value="HAUS5"/>
</dbReference>
<proteinExistence type="predicted"/>